<dbReference type="EMBL" id="JANVFO010000033">
    <property type="protein sequence ID" value="KAJ3731116.1"/>
    <property type="molecule type" value="Genomic_DNA"/>
</dbReference>
<dbReference type="InterPro" id="IPR024481">
    <property type="entry name" value="Helicase_Sen1_N"/>
</dbReference>
<protein>
    <recommendedName>
        <fullName evidence="1">Helicase Sen1 N-terminal domain-containing protein</fullName>
    </recommendedName>
</protein>
<reference evidence="2" key="1">
    <citation type="submission" date="2022-08" db="EMBL/GenBank/DDBJ databases">
        <authorList>
            <consortium name="DOE Joint Genome Institute"/>
            <person name="Min B."/>
            <person name="Sierra-Patev S."/>
            <person name="Naranjo-Ortiz M."/>
            <person name="Looney B."/>
            <person name="Konkel Z."/>
            <person name="Slot J.C."/>
            <person name="Sakamoto Y."/>
            <person name="Steenwyk J.L."/>
            <person name="Rokas A."/>
            <person name="Carro J."/>
            <person name="Camarero S."/>
            <person name="Ferreira P."/>
            <person name="Molpeceres G."/>
            <person name="Ruiz-duenas F.J."/>
            <person name="Serrano A."/>
            <person name="Henrissat B."/>
            <person name="Drula E."/>
            <person name="Hughes K.W."/>
            <person name="Mata J.L."/>
            <person name="Ishikawa N.K."/>
            <person name="Vargas-Isla R."/>
            <person name="Ushijima S."/>
            <person name="Smith C.A."/>
            <person name="Ahrendt S."/>
            <person name="Andreopoulos W."/>
            <person name="He G."/>
            <person name="LaButti K."/>
            <person name="Lipzen A."/>
            <person name="Ng V."/>
            <person name="Riley R."/>
            <person name="Sandor L."/>
            <person name="Barry K."/>
            <person name="Martinez A.T."/>
            <person name="Xiao Y."/>
            <person name="Gibbons J.G."/>
            <person name="Terashima K."/>
            <person name="Hibbett D.S."/>
            <person name="Grigoriev I.V."/>
        </authorList>
    </citation>
    <scope>NUCLEOTIDE SEQUENCE</scope>
    <source>
        <strain evidence="2">ET3784</strain>
    </source>
</reference>
<feature type="domain" description="Helicase Sen1 N-terminal" evidence="1">
    <location>
        <begin position="20"/>
        <end position="209"/>
    </location>
</feature>
<name>A0AA38MYY5_9AGAR</name>
<keyword evidence="3" id="KW-1185">Reference proteome</keyword>
<dbReference type="AlphaFoldDB" id="A0AA38MYY5"/>
<evidence type="ECO:0000313" key="2">
    <source>
        <dbReference type="EMBL" id="KAJ3731116.1"/>
    </source>
</evidence>
<dbReference type="Proteomes" id="UP001176059">
    <property type="component" value="Unassembled WGS sequence"/>
</dbReference>
<evidence type="ECO:0000313" key="3">
    <source>
        <dbReference type="Proteomes" id="UP001176059"/>
    </source>
</evidence>
<organism evidence="2 3">
    <name type="scientific">Lentinula guzmanii</name>
    <dbReference type="NCBI Taxonomy" id="2804957"/>
    <lineage>
        <taxon>Eukaryota</taxon>
        <taxon>Fungi</taxon>
        <taxon>Dikarya</taxon>
        <taxon>Basidiomycota</taxon>
        <taxon>Agaricomycotina</taxon>
        <taxon>Agaricomycetes</taxon>
        <taxon>Agaricomycetidae</taxon>
        <taxon>Agaricales</taxon>
        <taxon>Marasmiineae</taxon>
        <taxon>Omphalotaceae</taxon>
        <taxon>Lentinula</taxon>
    </lineage>
</organism>
<accession>A0AA38MYY5</accession>
<comment type="caution">
    <text evidence="2">The sequence shown here is derived from an EMBL/GenBank/DDBJ whole genome shotgun (WGS) entry which is preliminary data.</text>
</comment>
<proteinExistence type="predicted"/>
<dbReference type="Pfam" id="PF12726">
    <property type="entry name" value="SEN1_N"/>
    <property type="match status" value="1"/>
</dbReference>
<evidence type="ECO:0000259" key="1">
    <source>
        <dbReference type="Pfam" id="PF12726"/>
    </source>
</evidence>
<sequence length="230" mass="24740">MNGSVLPVLSCSLCRSTPQSQNLDGVNSAISNVLDIHAEALVTVAFARSHQKAEWKIAREVTRDLIHTSLMQDLRNIHDTYPVALSFSPSLSEKRKRMGLNLGFTIMGVTGVASVLSVLHQPLTLIHSEELFAPALHFPGLSVLLDSVNHSLEIIRSGFSELTSGYEMSMAASQVLQHSGTAKDIVKLMLSPVADLHGGAMGIVTQADDGGSDAGENAFNGFSIIFRRVF</sequence>
<reference evidence="2" key="2">
    <citation type="journal article" date="2023" name="Proc. Natl. Acad. Sci. U.S.A.">
        <title>A global phylogenomic analysis of the shiitake genus Lentinula.</title>
        <authorList>
            <person name="Sierra-Patev S."/>
            <person name="Min B."/>
            <person name="Naranjo-Ortiz M."/>
            <person name="Looney B."/>
            <person name="Konkel Z."/>
            <person name="Slot J.C."/>
            <person name="Sakamoto Y."/>
            <person name="Steenwyk J.L."/>
            <person name="Rokas A."/>
            <person name="Carro J."/>
            <person name="Camarero S."/>
            <person name="Ferreira P."/>
            <person name="Molpeceres G."/>
            <person name="Ruiz-Duenas F.J."/>
            <person name="Serrano A."/>
            <person name="Henrissat B."/>
            <person name="Drula E."/>
            <person name="Hughes K.W."/>
            <person name="Mata J.L."/>
            <person name="Ishikawa N.K."/>
            <person name="Vargas-Isla R."/>
            <person name="Ushijima S."/>
            <person name="Smith C.A."/>
            <person name="Donoghue J."/>
            <person name="Ahrendt S."/>
            <person name="Andreopoulos W."/>
            <person name="He G."/>
            <person name="LaButti K."/>
            <person name="Lipzen A."/>
            <person name="Ng V."/>
            <person name="Riley R."/>
            <person name="Sandor L."/>
            <person name="Barry K."/>
            <person name="Martinez A.T."/>
            <person name="Xiao Y."/>
            <person name="Gibbons J.G."/>
            <person name="Terashima K."/>
            <person name="Grigoriev I.V."/>
            <person name="Hibbett D."/>
        </authorList>
    </citation>
    <scope>NUCLEOTIDE SEQUENCE</scope>
    <source>
        <strain evidence="2">ET3784</strain>
    </source>
</reference>
<gene>
    <name evidence="2" type="ORF">DFJ43DRAFT_1189170</name>
</gene>